<sequence>MGEQREPLSLDQLLEMMYGVKSRELSPEESLHLEKLMEEAAKKDPSPIGQKDTSSSDR</sequence>
<organism evidence="2 3">
    <name type="scientific">Lawsonibacter faecis</name>
    <dbReference type="NCBI Taxonomy" id="2763052"/>
    <lineage>
        <taxon>Bacteria</taxon>
        <taxon>Bacillati</taxon>
        <taxon>Bacillota</taxon>
        <taxon>Clostridia</taxon>
        <taxon>Eubacteriales</taxon>
        <taxon>Oscillospiraceae</taxon>
        <taxon>Lawsonibacter</taxon>
    </lineage>
</organism>
<dbReference type="RefSeq" id="WP_155152254.1">
    <property type="nucleotide sequence ID" value="NZ_JACOPQ010000002.1"/>
</dbReference>
<evidence type="ECO:0000313" key="3">
    <source>
        <dbReference type="Proteomes" id="UP000607645"/>
    </source>
</evidence>
<comment type="caution">
    <text evidence="2">The sequence shown here is derived from an EMBL/GenBank/DDBJ whole genome shotgun (WGS) entry which is preliminary data.</text>
</comment>
<feature type="region of interest" description="Disordered" evidence="1">
    <location>
        <begin position="38"/>
        <end position="58"/>
    </location>
</feature>
<name>A0A8J6JJ09_9FIRM</name>
<dbReference type="AlphaFoldDB" id="A0A8J6JJ09"/>
<keyword evidence="3" id="KW-1185">Reference proteome</keyword>
<reference evidence="2" key="1">
    <citation type="submission" date="2020-08" db="EMBL/GenBank/DDBJ databases">
        <title>Genome public.</title>
        <authorList>
            <person name="Liu C."/>
            <person name="Sun Q."/>
        </authorList>
    </citation>
    <scope>NUCLEOTIDE SEQUENCE</scope>
    <source>
        <strain evidence="2">NSJ-52</strain>
    </source>
</reference>
<protein>
    <submittedName>
        <fullName evidence="2">Uncharacterized protein</fullName>
    </submittedName>
</protein>
<evidence type="ECO:0000256" key="1">
    <source>
        <dbReference type="SAM" id="MobiDB-lite"/>
    </source>
</evidence>
<dbReference type="EMBL" id="JACOPQ010000002">
    <property type="protein sequence ID" value="MBC5736134.1"/>
    <property type="molecule type" value="Genomic_DNA"/>
</dbReference>
<accession>A0A8J6JJ09</accession>
<evidence type="ECO:0000313" key="2">
    <source>
        <dbReference type="EMBL" id="MBC5736134.1"/>
    </source>
</evidence>
<proteinExistence type="predicted"/>
<dbReference type="Proteomes" id="UP000607645">
    <property type="component" value="Unassembled WGS sequence"/>
</dbReference>
<gene>
    <name evidence="2" type="ORF">H8S62_03805</name>
</gene>